<dbReference type="EMBL" id="CAWYQH010000068">
    <property type="protein sequence ID" value="CAK8680488.1"/>
    <property type="molecule type" value="Genomic_DNA"/>
</dbReference>
<dbReference type="Proteomes" id="UP001642483">
    <property type="component" value="Unassembled WGS sequence"/>
</dbReference>
<comment type="caution">
    <text evidence="2">The sequence shown here is derived from an EMBL/GenBank/DDBJ whole genome shotgun (WGS) entry which is preliminary data.</text>
</comment>
<organism evidence="2 3">
    <name type="scientific">Clavelina lepadiformis</name>
    <name type="common">Light-bulb sea squirt</name>
    <name type="synonym">Ascidia lepadiformis</name>
    <dbReference type="NCBI Taxonomy" id="159417"/>
    <lineage>
        <taxon>Eukaryota</taxon>
        <taxon>Metazoa</taxon>
        <taxon>Chordata</taxon>
        <taxon>Tunicata</taxon>
        <taxon>Ascidiacea</taxon>
        <taxon>Aplousobranchia</taxon>
        <taxon>Clavelinidae</taxon>
        <taxon>Clavelina</taxon>
    </lineage>
</organism>
<keyword evidence="1" id="KW-0175">Coiled coil</keyword>
<reference evidence="2 3" key="1">
    <citation type="submission" date="2024-02" db="EMBL/GenBank/DDBJ databases">
        <authorList>
            <person name="Daric V."/>
            <person name="Darras S."/>
        </authorList>
    </citation>
    <scope>NUCLEOTIDE SEQUENCE [LARGE SCALE GENOMIC DNA]</scope>
</reference>
<accession>A0ABP0FN89</accession>
<feature type="coiled-coil region" evidence="1">
    <location>
        <begin position="203"/>
        <end position="244"/>
    </location>
</feature>
<evidence type="ECO:0000313" key="2">
    <source>
        <dbReference type="EMBL" id="CAK8680488.1"/>
    </source>
</evidence>
<dbReference type="PANTHER" id="PTHR22089:SF2">
    <property type="entry name" value="MIRROR-IMAGE POLYDACTYLY GENE 1 PROTEIN"/>
    <property type="match status" value="1"/>
</dbReference>
<keyword evidence="3" id="KW-1185">Reference proteome</keyword>
<name>A0ABP0FN89_CLALP</name>
<evidence type="ECO:0008006" key="4">
    <source>
        <dbReference type="Google" id="ProtNLM"/>
    </source>
</evidence>
<protein>
    <recommendedName>
        <fullName evidence="4">Mirror-image polydactyly gene 1 protein</fullName>
    </recommendedName>
</protein>
<sequence length="522" mass="59028">MDVVNLCDKQSKILYDHLKNAASDIKHLLDLQQDVSNMEQSDKENTGTDSVVESILSATSKDGITSLGHDTYHGDATKPFDCETPLVKEDNFRKSLLQDQRSSTPKSLPHAPPRKLRQCLDLTDRFNVVDKSCKDSVRLWSAESRPVALAPSQESSAGDFCHVETVLPRSCVKLSSKMLNNKLGCIDDDELSDGSQSHTVFTIAKLVSNLNAEKKKSKGLQERITILENELSAAKIELELELARREEHNAGQLSTLIEEIYKAQKERESAVLARLKLATQERDEALLRAKAFEKDARINNCHDGKDYSLIDKNLKELLHSVCEADSGRAIDKYGKSILSHVTKLKEERDRITKEEMEVVMRERDSAVHKCHVLSGQLQDYKESKKNTPEKHQLQSLRVKVLTAQQERDSALQKLSDAHDEIETLRIYYSLHKALVQNGMLAIGQAECDDASRLAEALRVAHEHNRMQEANVRRKEADIRRVTEKNERLEQLVTSLKKKVNLLTERSSRSIQEFSGSENTPRC</sequence>
<proteinExistence type="predicted"/>
<dbReference type="InterPro" id="IPR026175">
    <property type="entry name" value="MIPOL1"/>
</dbReference>
<evidence type="ECO:0000256" key="1">
    <source>
        <dbReference type="SAM" id="Coils"/>
    </source>
</evidence>
<feature type="coiled-coil region" evidence="1">
    <location>
        <begin position="464"/>
        <end position="505"/>
    </location>
</feature>
<dbReference type="PANTHER" id="PTHR22089">
    <property type="entry name" value="MIRROR-IMAGE POLYDACTYLY GENE 1 PROTEIN"/>
    <property type="match status" value="1"/>
</dbReference>
<evidence type="ECO:0000313" key="3">
    <source>
        <dbReference type="Proteomes" id="UP001642483"/>
    </source>
</evidence>
<gene>
    <name evidence="2" type="ORF">CVLEPA_LOCUS10735</name>
</gene>